<dbReference type="Pfam" id="PF00657">
    <property type="entry name" value="Lipase_GDSL"/>
    <property type="match status" value="1"/>
</dbReference>
<proteinExistence type="inferred from homology"/>
<keyword evidence="3" id="KW-1185">Reference proteome</keyword>
<dbReference type="InterPro" id="IPR036514">
    <property type="entry name" value="SGNH_hydro_sf"/>
</dbReference>
<gene>
    <name evidence="2" type="ORF">LSAT_V11C500242140</name>
</gene>
<evidence type="ECO:0000256" key="1">
    <source>
        <dbReference type="ARBA" id="ARBA00008668"/>
    </source>
</evidence>
<dbReference type="PANTHER" id="PTHR45642">
    <property type="entry name" value="GDSL ESTERASE/LIPASE EXL3"/>
    <property type="match status" value="1"/>
</dbReference>
<dbReference type="SUPFAM" id="SSF52266">
    <property type="entry name" value="SGNH hydrolase"/>
    <property type="match status" value="1"/>
</dbReference>
<dbReference type="InterPro" id="IPR001087">
    <property type="entry name" value="GDSL"/>
</dbReference>
<dbReference type="GO" id="GO:0016788">
    <property type="term" value="F:hydrolase activity, acting on ester bonds"/>
    <property type="evidence" value="ECO:0007669"/>
    <property type="project" value="InterPro"/>
</dbReference>
<evidence type="ECO:0000313" key="3">
    <source>
        <dbReference type="Proteomes" id="UP000235145"/>
    </source>
</evidence>
<dbReference type="PANTHER" id="PTHR45642:SF82">
    <property type="entry name" value="GDSL-LIKE LIPASE_ACYLHYDROLASE SUPERFAMILY PROTEIN-RELATED"/>
    <property type="match status" value="1"/>
</dbReference>
<accession>A0A9R1VIG8</accession>
<comment type="caution">
    <text evidence="2">The sequence shown here is derived from an EMBL/GenBank/DDBJ whole genome shotgun (WGS) entry which is preliminary data.</text>
</comment>
<reference evidence="2 3" key="1">
    <citation type="journal article" date="2017" name="Nat. Commun.">
        <title>Genome assembly with in vitro proximity ligation data and whole-genome triplication in lettuce.</title>
        <authorList>
            <person name="Reyes-Chin-Wo S."/>
            <person name="Wang Z."/>
            <person name="Yang X."/>
            <person name="Kozik A."/>
            <person name="Arikit S."/>
            <person name="Song C."/>
            <person name="Xia L."/>
            <person name="Froenicke L."/>
            <person name="Lavelle D.O."/>
            <person name="Truco M.J."/>
            <person name="Xia R."/>
            <person name="Zhu S."/>
            <person name="Xu C."/>
            <person name="Xu H."/>
            <person name="Xu X."/>
            <person name="Cox K."/>
            <person name="Korf I."/>
            <person name="Meyers B.C."/>
            <person name="Michelmore R.W."/>
        </authorList>
    </citation>
    <scope>NUCLEOTIDE SEQUENCE [LARGE SCALE GENOMIC DNA]</scope>
    <source>
        <strain evidence="3">cv. Salinas</strain>
        <tissue evidence="2">Seedlings</tissue>
    </source>
</reference>
<organism evidence="2 3">
    <name type="scientific">Lactuca sativa</name>
    <name type="common">Garden lettuce</name>
    <dbReference type="NCBI Taxonomy" id="4236"/>
    <lineage>
        <taxon>Eukaryota</taxon>
        <taxon>Viridiplantae</taxon>
        <taxon>Streptophyta</taxon>
        <taxon>Embryophyta</taxon>
        <taxon>Tracheophyta</taxon>
        <taxon>Spermatophyta</taxon>
        <taxon>Magnoliopsida</taxon>
        <taxon>eudicotyledons</taxon>
        <taxon>Gunneridae</taxon>
        <taxon>Pentapetalae</taxon>
        <taxon>asterids</taxon>
        <taxon>campanulids</taxon>
        <taxon>Asterales</taxon>
        <taxon>Asteraceae</taxon>
        <taxon>Cichorioideae</taxon>
        <taxon>Cichorieae</taxon>
        <taxon>Lactucinae</taxon>
        <taxon>Lactuca</taxon>
    </lineage>
</organism>
<dbReference type="Gene3D" id="3.40.50.1110">
    <property type="entry name" value="SGNH hydrolase"/>
    <property type="match status" value="1"/>
</dbReference>
<dbReference type="EMBL" id="NBSK02000005">
    <property type="protein sequence ID" value="KAJ0206810.1"/>
    <property type="molecule type" value="Genomic_DNA"/>
</dbReference>
<dbReference type="Proteomes" id="UP000235145">
    <property type="component" value="Unassembled WGS sequence"/>
</dbReference>
<dbReference type="AlphaFoldDB" id="A0A9R1VIG8"/>
<dbReference type="InterPro" id="IPR050592">
    <property type="entry name" value="GDSL_lipolytic_enzyme"/>
</dbReference>
<protein>
    <submittedName>
        <fullName evidence="2">Uncharacterized protein</fullName>
    </submittedName>
</protein>
<evidence type="ECO:0000313" key="2">
    <source>
        <dbReference type="EMBL" id="KAJ0206810.1"/>
    </source>
</evidence>
<dbReference type="CDD" id="cd01837">
    <property type="entry name" value="SGNH_plant_lipase_like"/>
    <property type="match status" value="1"/>
</dbReference>
<dbReference type="FunFam" id="3.40.50.1110:FF:000003">
    <property type="entry name" value="GDSL esterase/lipase APG"/>
    <property type="match status" value="1"/>
</dbReference>
<dbReference type="InterPro" id="IPR035669">
    <property type="entry name" value="SGNH_plant_lipase-like"/>
</dbReference>
<sequence length="357" mass="40673">MILSVYKSVQFCFYVSLCLFFSNAMVNIPKHDSVEAVWAFGDSFFDSGNNNFLNTLIKADFPPYGKDFMGGVSSGRFTNDRTISDYIVKKLGLKDYLPAYLDPYIREKDLPTGVCFASAGSGYDGVTSQIQNVMPLSIQLEMFKEYIWKLNRIVGEEAAKHIIKNGVYLVSSSSNDWSISYGLVPVRRLQYNATDYANLLAKNARMFFEELYKLGARKLVVFGTPYIGCFPLMRTVFGGVRRNCVNMFNEDAETFNKMLKSQLEYLRSSLPHSTICYVDYFNLSREIIQNHLQYGLEDVDNACCGSGLYETSYLCNRLSPICPNDSKFLFWDSLHLTDKGYNIVVDHALPRLMQCLH</sequence>
<name>A0A9R1VIG8_LACSA</name>
<comment type="similarity">
    <text evidence="1">Belongs to the 'GDSL' lipolytic enzyme family.</text>
</comment>